<reference evidence="1" key="1">
    <citation type="submission" date="2022-11" db="EMBL/GenBank/DDBJ databases">
        <title>Minimal conservation of predation-associated metabolite biosynthetic gene clusters underscores biosynthetic potential of Myxococcota including descriptions for ten novel species: Archangium lansinium sp. nov., Myxococcus landrumus sp. nov., Nannocystis bai.</title>
        <authorList>
            <person name="Ahearne A."/>
            <person name="Stevens C."/>
            <person name="Dowd S."/>
        </authorList>
    </citation>
    <scope>NUCLEOTIDE SEQUENCE</scope>
    <source>
        <strain evidence="1">Fl3</strain>
    </source>
</reference>
<organism evidence="1 2">
    <name type="scientific">Nannocystis punicea</name>
    <dbReference type="NCBI Taxonomy" id="2995304"/>
    <lineage>
        <taxon>Bacteria</taxon>
        <taxon>Pseudomonadati</taxon>
        <taxon>Myxococcota</taxon>
        <taxon>Polyangia</taxon>
        <taxon>Nannocystales</taxon>
        <taxon>Nannocystaceae</taxon>
        <taxon>Nannocystis</taxon>
    </lineage>
</organism>
<sequence length="72" mass="8114">MNFLVGHAWIQAKDEVRVPHTLNVRPLSGDRKGSGVFDERTSLRGVWTCKSLRQLADEMTKQGHVADRRALA</sequence>
<protein>
    <submittedName>
        <fullName evidence="1">Uncharacterized protein</fullName>
    </submittedName>
</protein>
<dbReference type="RefSeq" id="WP_269034271.1">
    <property type="nucleotide sequence ID" value="NZ_CP114040.1"/>
</dbReference>
<accession>A0ABY7GY70</accession>
<evidence type="ECO:0000313" key="2">
    <source>
        <dbReference type="Proteomes" id="UP001164459"/>
    </source>
</evidence>
<proteinExistence type="predicted"/>
<keyword evidence="2" id="KW-1185">Reference proteome</keyword>
<name>A0ABY7GY70_9BACT</name>
<dbReference type="Proteomes" id="UP001164459">
    <property type="component" value="Chromosome"/>
</dbReference>
<evidence type="ECO:0000313" key="1">
    <source>
        <dbReference type="EMBL" id="WAS91917.1"/>
    </source>
</evidence>
<dbReference type="EMBL" id="CP114040">
    <property type="protein sequence ID" value="WAS91917.1"/>
    <property type="molecule type" value="Genomic_DNA"/>
</dbReference>
<gene>
    <name evidence="1" type="ORF">O0S08_37520</name>
</gene>